<dbReference type="Gene3D" id="3.10.570.10">
    <property type="entry name" value="sex pheromone staph- cam373 precursor domain"/>
    <property type="match status" value="1"/>
</dbReference>
<dbReference type="InterPro" id="IPR011426">
    <property type="entry name" value="CamS"/>
</dbReference>
<dbReference type="PROSITE" id="PS51257">
    <property type="entry name" value="PROKAR_LIPOPROTEIN"/>
    <property type="match status" value="1"/>
</dbReference>
<organism evidence="3 4">
    <name type="scientific">Rossellomorea pakistanensis</name>
    <dbReference type="NCBI Taxonomy" id="992288"/>
    <lineage>
        <taxon>Bacteria</taxon>
        <taxon>Bacillati</taxon>
        <taxon>Bacillota</taxon>
        <taxon>Bacilli</taxon>
        <taxon>Bacillales</taxon>
        <taxon>Bacillaceae</taxon>
        <taxon>Rossellomorea</taxon>
    </lineage>
</organism>
<dbReference type="Pfam" id="PF07537">
    <property type="entry name" value="CamS"/>
    <property type="match status" value="1"/>
</dbReference>
<keyword evidence="2" id="KW-0732">Signal</keyword>
<proteinExistence type="predicted"/>
<reference evidence="3 4" key="1">
    <citation type="submission" date="2021-01" db="EMBL/GenBank/DDBJ databases">
        <title>Genomic Encyclopedia of Type Strains, Phase IV (KMG-IV): sequencing the most valuable type-strain genomes for metagenomic binning, comparative biology and taxonomic classification.</title>
        <authorList>
            <person name="Goeker M."/>
        </authorList>
    </citation>
    <scope>NUCLEOTIDE SEQUENCE [LARGE SCALE GENOMIC DNA]</scope>
    <source>
        <strain evidence="3 4">DSM 24834</strain>
    </source>
</reference>
<evidence type="ECO:0000256" key="2">
    <source>
        <dbReference type="SAM" id="SignalP"/>
    </source>
</evidence>
<evidence type="ECO:0000313" key="3">
    <source>
        <dbReference type="EMBL" id="MBM7586987.1"/>
    </source>
</evidence>
<dbReference type="CDD" id="cd13440">
    <property type="entry name" value="CamS_repeat_2"/>
    <property type="match status" value="1"/>
</dbReference>
<protein>
    <submittedName>
        <fullName evidence="3">Protein involved in sex pheromone biosynthesis</fullName>
    </submittedName>
</protein>
<dbReference type="PIRSF" id="PIRSF012509">
    <property type="entry name" value="CamS"/>
    <property type="match status" value="1"/>
</dbReference>
<comment type="caution">
    <text evidence="3">The sequence shown here is derived from an EMBL/GenBank/DDBJ whole genome shotgun (WGS) entry which is preliminary data.</text>
</comment>
<evidence type="ECO:0000256" key="1">
    <source>
        <dbReference type="SAM" id="MobiDB-lite"/>
    </source>
</evidence>
<gene>
    <name evidence="3" type="ORF">JOC86_003539</name>
</gene>
<feature type="region of interest" description="Disordered" evidence="1">
    <location>
        <begin position="20"/>
        <end position="41"/>
    </location>
</feature>
<dbReference type="Proteomes" id="UP001646157">
    <property type="component" value="Unassembled WGS sequence"/>
</dbReference>
<accession>A0ABS2NGK4</accession>
<name>A0ABS2NGK4_9BACI</name>
<evidence type="ECO:0000313" key="4">
    <source>
        <dbReference type="Proteomes" id="UP001646157"/>
    </source>
</evidence>
<dbReference type="EMBL" id="JAFBDZ010000003">
    <property type="protein sequence ID" value="MBM7586987.1"/>
    <property type="molecule type" value="Genomic_DNA"/>
</dbReference>
<feature type="chain" id="PRO_5045166565" evidence="2">
    <location>
        <begin position="22"/>
        <end position="380"/>
    </location>
</feature>
<feature type="signal peptide" evidence="2">
    <location>
        <begin position="1"/>
        <end position="21"/>
    </location>
</feature>
<keyword evidence="4" id="KW-1185">Reference proteome</keyword>
<dbReference type="RefSeq" id="WP_205174145.1">
    <property type="nucleotide sequence ID" value="NZ_JAFBDZ010000003.1"/>
</dbReference>
<dbReference type="CDD" id="cd13441">
    <property type="entry name" value="CamS_repeat_1"/>
    <property type="match status" value="1"/>
</dbReference>
<sequence length="380" mass="43569">MKKTIGLLVSFMLLVSGCGLSNSPEESETEKSQEIGTEKTAGAEGRDYLQYKVNPKQFSENRGMITQRLYNRIDMNGMETGLMTLSQEYFPADKLNYQEGQQLKDLSNWVYRKSTHKEGLNPAVKISDDMNWEEKMEAQKKSPVYLAHIQEQNYVDKDGKIKGISIGLGLNSVDYITVQDEQGLTHFGEVDISQKKMETEGKKIAEEIINRIRKKANLKNVPILISLFELGEKNSVTPGNYFTYAFVDDNQKSVKKWEDLNRKYYLFPSDDGKEKDKDISDRLLDIEEYVNEYFTTTDIKLVSQGLYVDNELEKMVINVSTNMVKYPEIVAFVQAFTPAVSDYFPHTPVYMYVNSPEGMKATIIKEPSEDPIVHIHDEFQ</sequence>